<dbReference type="InterPro" id="IPR050640">
    <property type="entry name" value="Bact_2-comp_sensor_kinase"/>
</dbReference>
<keyword evidence="2" id="KW-1133">Transmembrane helix</keyword>
<proteinExistence type="predicted"/>
<gene>
    <name evidence="4" type="ORF">DVR12_17355</name>
</gene>
<feature type="transmembrane region" description="Helical" evidence="2">
    <location>
        <begin position="190"/>
        <end position="210"/>
    </location>
</feature>
<dbReference type="PANTHER" id="PTHR34220:SF7">
    <property type="entry name" value="SENSOR HISTIDINE KINASE YPDA"/>
    <property type="match status" value="1"/>
</dbReference>
<protein>
    <recommendedName>
        <fullName evidence="3">Signal transduction histidine kinase internal region domain-containing protein</fullName>
    </recommendedName>
</protein>
<dbReference type="Proteomes" id="UP000260644">
    <property type="component" value="Unassembled WGS sequence"/>
</dbReference>
<keyword evidence="2" id="KW-0472">Membrane</keyword>
<dbReference type="Pfam" id="PF06580">
    <property type="entry name" value="His_kinase"/>
    <property type="match status" value="1"/>
</dbReference>
<reference evidence="4 5" key="1">
    <citation type="submission" date="2018-07" db="EMBL/GenBank/DDBJ databases">
        <title>Chitinophaga K2CV101002-2 sp. nov., isolated from a monsoon evergreen broad-leaved forest soil.</title>
        <authorList>
            <person name="Lv Y."/>
        </authorList>
    </citation>
    <scope>NUCLEOTIDE SEQUENCE [LARGE SCALE GENOMIC DNA]</scope>
    <source>
        <strain evidence="4 5">GDMCC 1.1288</strain>
    </source>
</reference>
<feature type="transmembrane region" description="Helical" evidence="2">
    <location>
        <begin position="77"/>
        <end position="100"/>
    </location>
</feature>
<dbReference type="InterPro" id="IPR036890">
    <property type="entry name" value="HATPase_C_sf"/>
</dbReference>
<dbReference type="Gene3D" id="3.30.565.10">
    <property type="entry name" value="Histidine kinase-like ATPase, C-terminal domain"/>
    <property type="match status" value="1"/>
</dbReference>
<keyword evidence="5" id="KW-1185">Reference proteome</keyword>
<evidence type="ECO:0000313" key="5">
    <source>
        <dbReference type="Proteomes" id="UP000260644"/>
    </source>
</evidence>
<dbReference type="PANTHER" id="PTHR34220">
    <property type="entry name" value="SENSOR HISTIDINE KINASE YPDA"/>
    <property type="match status" value="1"/>
</dbReference>
<organism evidence="4 5">
    <name type="scientific">Chitinophaga silvatica</name>
    <dbReference type="NCBI Taxonomy" id="2282649"/>
    <lineage>
        <taxon>Bacteria</taxon>
        <taxon>Pseudomonadati</taxon>
        <taxon>Bacteroidota</taxon>
        <taxon>Chitinophagia</taxon>
        <taxon>Chitinophagales</taxon>
        <taxon>Chitinophagaceae</taxon>
        <taxon>Chitinophaga</taxon>
    </lineage>
</organism>
<dbReference type="AlphaFoldDB" id="A0A3E1Y7S1"/>
<dbReference type="GO" id="GO:0000155">
    <property type="term" value="F:phosphorelay sensor kinase activity"/>
    <property type="evidence" value="ECO:0007669"/>
    <property type="project" value="InterPro"/>
</dbReference>
<feature type="coiled-coil region" evidence="1">
    <location>
        <begin position="207"/>
        <end position="234"/>
    </location>
</feature>
<dbReference type="EMBL" id="QPMM01000009">
    <property type="protein sequence ID" value="RFS21105.1"/>
    <property type="molecule type" value="Genomic_DNA"/>
</dbReference>
<sequence>MLHLKKIIRSRPFLISLHLLGWACFLFFPFFIYRIQILHTGFFIKELIDNLFLIGVFYLNIYVLIPKFFNRNKIITYFSTIIGVLIFITLQQAALNYYFFHSNKYRPPFMTIRMDRKNTDSLVTEERFPPFHMRRLYMARNMNARTAMPIPGQDKMVPAGQLEALPTLEPAPVPTFFEYMLFPEILRRSGMFALLMLFMSGFIKIALEWFKSEKQREELKVEKLNAELKFLKSQINPHFLFNCLNTIYSLAHKQSVQTEHAILKLSTIMRYMIYESNEDKVLLSQELKYLHDYIEIQRLRLPKDITIDYQVNGDPGAQRIEPMLLVPFVENAFKHGISYTEPAFIEINIDITADELCLKVRNSHFKERVSERGGIGLQNVLKRLDMLYNDEHIINIQETENQFIVDLKIVLKK</sequence>
<dbReference type="InterPro" id="IPR010559">
    <property type="entry name" value="Sig_transdc_His_kin_internal"/>
</dbReference>
<keyword evidence="2" id="KW-0812">Transmembrane</keyword>
<dbReference type="SUPFAM" id="SSF55874">
    <property type="entry name" value="ATPase domain of HSP90 chaperone/DNA topoisomerase II/histidine kinase"/>
    <property type="match status" value="1"/>
</dbReference>
<feature type="transmembrane region" description="Helical" evidence="2">
    <location>
        <begin position="12"/>
        <end position="35"/>
    </location>
</feature>
<evidence type="ECO:0000259" key="3">
    <source>
        <dbReference type="Pfam" id="PF06580"/>
    </source>
</evidence>
<comment type="caution">
    <text evidence="4">The sequence shown here is derived from an EMBL/GenBank/DDBJ whole genome shotgun (WGS) entry which is preliminary data.</text>
</comment>
<evidence type="ECO:0000313" key="4">
    <source>
        <dbReference type="EMBL" id="RFS21105.1"/>
    </source>
</evidence>
<name>A0A3E1Y7S1_9BACT</name>
<feature type="transmembrane region" description="Helical" evidence="2">
    <location>
        <begin position="47"/>
        <end position="65"/>
    </location>
</feature>
<evidence type="ECO:0000256" key="1">
    <source>
        <dbReference type="SAM" id="Coils"/>
    </source>
</evidence>
<accession>A0A3E1Y7S1</accession>
<keyword evidence="1" id="KW-0175">Coiled coil</keyword>
<evidence type="ECO:0000256" key="2">
    <source>
        <dbReference type="SAM" id="Phobius"/>
    </source>
</evidence>
<dbReference type="GO" id="GO:0016020">
    <property type="term" value="C:membrane"/>
    <property type="evidence" value="ECO:0007669"/>
    <property type="project" value="InterPro"/>
</dbReference>
<feature type="domain" description="Signal transduction histidine kinase internal region" evidence="3">
    <location>
        <begin position="226"/>
        <end position="303"/>
    </location>
</feature>